<proteinExistence type="predicted"/>
<name>A0ACB0KZC1_TRIPR</name>
<gene>
    <name evidence="1" type="ORF">MILVUS5_LOCUS27571</name>
</gene>
<sequence>MKAHIVREYLSPDFLRALNTYSLPTLASEIMGTSMYHLNILVGGTSAVKITTGVVEVVVKGAVYSEYLIAIYVVSKVLLPIEMFGSSDVPPPPPCRSPPPLRSG</sequence>
<organism evidence="1 2">
    <name type="scientific">Trifolium pratense</name>
    <name type="common">Red clover</name>
    <dbReference type="NCBI Taxonomy" id="57577"/>
    <lineage>
        <taxon>Eukaryota</taxon>
        <taxon>Viridiplantae</taxon>
        <taxon>Streptophyta</taxon>
        <taxon>Embryophyta</taxon>
        <taxon>Tracheophyta</taxon>
        <taxon>Spermatophyta</taxon>
        <taxon>Magnoliopsida</taxon>
        <taxon>eudicotyledons</taxon>
        <taxon>Gunneridae</taxon>
        <taxon>Pentapetalae</taxon>
        <taxon>rosids</taxon>
        <taxon>fabids</taxon>
        <taxon>Fabales</taxon>
        <taxon>Fabaceae</taxon>
        <taxon>Papilionoideae</taxon>
        <taxon>50 kb inversion clade</taxon>
        <taxon>NPAAA clade</taxon>
        <taxon>Hologalegina</taxon>
        <taxon>IRL clade</taxon>
        <taxon>Trifolieae</taxon>
        <taxon>Trifolium</taxon>
    </lineage>
</organism>
<dbReference type="Proteomes" id="UP001177021">
    <property type="component" value="Unassembled WGS sequence"/>
</dbReference>
<evidence type="ECO:0000313" key="2">
    <source>
        <dbReference type="Proteomes" id="UP001177021"/>
    </source>
</evidence>
<accession>A0ACB0KZC1</accession>
<dbReference type="EMBL" id="CASHSV030000409">
    <property type="protein sequence ID" value="CAJ2661940.1"/>
    <property type="molecule type" value="Genomic_DNA"/>
</dbReference>
<reference evidence="1" key="1">
    <citation type="submission" date="2023-10" db="EMBL/GenBank/DDBJ databases">
        <authorList>
            <person name="Rodriguez Cubillos JULIANA M."/>
            <person name="De Vega J."/>
        </authorList>
    </citation>
    <scope>NUCLEOTIDE SEQUENCE</scope>
</reference>
<comment type="caution">
    <text evidence="1">The sequence shown here is derived from an EMBL/GenBank/DDBJ whole genome shotgun (WGS) entry which is preliminary data.</text>
</comment>
<evidence type="ECO:0000313" key="1">
    <source>
        <dbReference type="EMBL" id="CAJ2661940.1"/>
    </source>
</evidence>
<protein>
    <submittedName>
        <fullName evidence="1">Uncharacterized protein</fullName>
    </submittedName>
</protein>
<keyword evidence="2" id="KW-1185">Reference proteome</keyword>